<organism evidence="2">
    <name type="scientific">Musa acuminata subsp. malaccensis</name>
    <name type="common">Wild banana</name>
    <name type="synonym">Musa malaccensis</name>
    <dbReference type="NCBI Taxonomy" id="214687"/>
    <lineage>
        <taxon>Eukaryota</taxon>
        <taxon>Viridiplantae</taxon>
        <taxon>Streptophyta</taxon>
        <taxon>Embryophyta</taxon>
        <taxon>Tracheophyta</taxon>
        <taxon>Spermatophyta</taxon>
        <taxon>Magnoliopsida</taxon>
        <taxon>Liliopsida</taxon>
        <taxon>Zingiberales</taxon>
        <taxon>Musaceae</taxon>
        <taxon>Musa</taxon>
    </lineage>
</organism>
<sequence length="159" mass="16952">MEFRRKKLQIVVRSPDLGLPARCITLAPDLTLRGLKLAFLPGILLRQPLAFESLYFDLAEGRSRTPPPLPTPVSLPDHPPFSPFASASAAAAAMAGLPAPSPATATSTCMPPRSPTRWTPMRPGCPSGQHVRSPASPSPHPLSSTVSAICSTRRRSSRP</sequence>
<accession>A0A8D7AZH6</accession>
<gene>
    <name evidence="2" type="ORF">GSMUA_38670.1</name>
</gene>
<feature type="region of interest" description="Disordered" evidence="1">
    <location>
        <begin position="98"/>
        <end position="159"/>
    </location>
</feature>
<evidence type="ECO:0000256" key="1">
    <source>
        <dbReference type="SAM" id="MobiDB-lite"/>
    </source>
</evidence>
<protein>
    <submittedName>
        <fullName evidence="2">(wild Malaysian banana) hypothetical protein</fullName>
    </submittedName>
</protein>
<proteinExistence type="predicted"/>
<evidence type="ECO:0000313" key="2">
    <source>
        <dbReference type="EMBL" id="CAG1856771.1"/>
    </source>
</evidence>
<dbReference type="EMBL" id="HG996473">
    <property type="protein sequence ID" value="CAG1856771.1"/>
    <property type="molecule type" value="Genomic_DNA"/>
</dbReference>
<dbReference type="AlphaFoldDB" id="A0A8D7AZH6"/>
<reference evidence="2" key="1">
    <citation type="submission" date="2021-03" db="EMBL/GenBank/DDBJ databases">
        <authorList>
            <consortium name="Genoscope - CEA"/>
            <person name="William W."/>
        </authorList>
    </citation>
    <scope>NUCLEOTIDE SEQUENCE</scope>
    <source>
        <strain evidence="2">Doubled-haploid Pahang</strain>
    </source>
</reference>
<name>A0A8D7AZH6_MUSAM</name>